<reference evidence="1" key="1">
    <citation type="submission" date="2019-07" db="EMBL/GenBank/DDBJ databases">
        <authorList>
            <person name="Weber M."/>
            <person name="Kostadinov I."/>
            <person name="Kostadinov D I."/>
        </authorList>
    </citation>
    <scope>NUCLEOTIDE SEQUENCE</scope>
    <source>
        <strain evidence="1">Gfbio:sag-sample-m06:053724c1-46a9-4a36-b237-ea2bf867836b</strain>
    </source>
</reference>
<dbReference type="AlphaFoldDB" id="A0A7D9H4L1"/>
<gene>
    <name evidence="1" type="ORF">JTBM06_V1_570006</name>
</gene>
<organism evidence="1">
    <name type="scientific">uncultured Woeseiaceae bacterium</name>
    <dbReference type="NCBI Taxonomy" id="1983305"/>
    <lineage>
        <taxon>Bacteria</taxon>
        <taxon>Pseudomonadati</taxon>
        <taxon>Pseudomonadota</taxon>
        <taxon>Gammaproteobacteria</taxon>
        <taxon>Woeseiales</taxon>
        <taxon>Woeseiaceae</taxon>
        <taxon>environmental samples</taxon>
    </lineage>
</organism>
<name>A0A7D9H4L1_9GAMM</name>
<evidence type="ECO:0000313" key="1">
    <source>
        <dbReference type="EMBL" id="VUX56308.1"/>
    </source>
</evidence>
<proteinExistence type="predicted"/>
<dbReference type="EMBL" id="LR633967">
    <property type="protein sequence ID" value="VUX56308.1"/>
    <property type="molecule type" value="Genomic_DNA"/>
</dbReference>
<accession>A0A7D9H4L1</accession>
<protein>
    <submittedName>
        <fullName evidence="1">Uncharacterized protein</fullName>
    </submittedName>
</protein>
<sequence>MRHLPDRIGCMSCALRISRQPQPATFGVLSATFPDLAQLEVQPFTSKPYGYAIQYATAIATTAQPGAQLLPLNTVFRSCGST</sequence>